<evidence type="ECO:0000313" key="2">
    <source>
        <dbReference type="EMBL" id="GHE08481.1"/>
    </source>
</evidence>
<gene>
    <name evidence="2" type="ORF">GCM10010339_57160</name>
</gene>
<feature type="signal peptide" evidence="1">
    <location>
        <begin position="1"/>
        <end position="26"/>
    </location>
</feature>
<proteinExistence type="predicted"/>
<protein>
    <submittedName>
        <fullName evidence="2">Uncharacterized protein</fullName>
    </submittedName>
</protein>
<reference evidence="2" key="1">
    <citation type="journal article" date="2014" name="Int. J. Syst. Evol. Microbiol.">
        <title>Complete genome sequence of Corynebacterium casei LMG S-19264T (=DSM 44701T), isolated from a smear-ripened cheese.</title>
        <authorList>
            <consortium name="US DOE Joint Genome Institute (JGI-PGF)"/>
            <person name="Walter F."/>
            <person name="Albersmeier A."/>
            <person name="Kalinowski J."/>
            <person name="Ruckert C."/>
        </authorList>
    </citation>
    <scope>NUCLEOTIDE SEQUENCE</scope>
    <source>
        <strain evidence="2">JCM 4714</strain>
    </source>
</reference>
<sequence length="86" mass="8063">MKSCRSAAVTLVAVCGLAVCAPSAFAAVPRVGSLPAGVLVPGPGPFAPPTTGDGSAAPLSGGLLDNAVSPIGFGPLNVAVPALGVL</sequence>
<keyword evidence="1" id="KW-0732">Signal</keyword>
<reference evidence="2" key="2">
    <citation type="submission" date="2020-09" db="EMBL/GenBank/DDBJ databases">
        <authorList>
            <person name="Sun Q."/>
            <person name="Ohkuma M."/>
        </authorList>
    </citation>
    <scope>NUCLEOTIDE SEQUENCE</scope>
    <source>
        <strain evidence="2">JCM 4714</strain>
    </source>
</reference>
<feature type="chain" id="PRO_5037457188" evidence="1">
    <location>
        <begin position="27"/>
        <end position="86"/>
    </location>
</feature>
<keyword evidence="3" id="KW-1185">Reference proteome</keyword>
<accession>A0A918YMT3</accession>
<evidence type="ECO:0000313" key="3">
    <source>
        <dbReference type="Proteomes" id="UP000655443"/>
    </source>
</evidence>
<dbReference type="Proteomes" id="UP000655443">
    <property type="component" value="Unassembled WGS sequence"/>
</dbReference>
<name>A0A918YMT3_9ACTN</name>
<dbReference type="EMBL" id="BMVG01000016">
    <property type="protein sequence ID" value="GHE08481.1"/>
    <property type="molecule type" value="Genomic_DNA"/>
</dbReference>
<organism evidence="2 3">
    <name type="scientific">Streptomyces alanosinicus</name>
    <dbReference type="NCBI Taxonomy" id="68171"/>
    <lineage>
        <taxon>Bacteria</taxon>
        <taxon>Bacillati</taxon>
        <taxon>Actinomycetota</taxon>
        <taxon>Actinomycetes</taxon>
        <taxon>Kitasatosporales</taxon>
        <taxon>Streptomycetaceae</taxon>
        <taxon>Streptomyces</taxon>
    </lineage>
</organism>
<evidence type="ECO:0000256" key="1">
    <source>
        <dbReference type="SAM" id="SignalP"/>
    </source>
</evidence>
<comment type="caution">
    <text evidence="2">The sequence shown here is derived from an EMBL/GenBank/DDBJ whole genome shotgun (WGS) entry which is preliminary data.</text>
</comment>
<dbReference type="AlphaFoldDB" id="A0A918YMT3"/>